<protein>
    <submittedName>
        <fullName evidence="1">Uncharacterized protein</fullName>
    </submittedName>
</protein>
<dbReference type="Proteomes" id="UP000583387">
    <property type="component" value="Unassembled WGS sequence"/>
</dbReference>
<dbReference type="RefSeq" id="WP_187671447.1">
    <property type="nucleotide sequence ID" value="NZ_CAJFCI010000045.1"/>
</dbReference>
<proteinExistence type="predicted"/>
<gene>
    <name evidence="1" type="ORF">PSEWESI4_02412</name>
</gene>
<dbReference type="AlphaFoldDB" id="A0A7U7EN87"/>
<sequence length="102" mass="11190">MDQVGRPLRVICNDSGLASALEPVLSTLAPGCELLRDPCDCSALPFCRWFAARLGQAGQVQVALAEATEVLERTRHAFKSRELGLLRRRLQALLEELASQSQ</sequence>
<evidence type="ECO:0000313" key="1">
    <source>
        <dbReference type="EMBL" id="CAD5108128.1"/>
    </source>
</evidence>
<reference evidence="1 2" key="1">
    <citation type="submission" date="2020-08" db="EMBL/GenBank/DDBJ databases">
        <authorList>
            <person name="Criscuolo A."/>
        </authorList>
    </citation>
    <scope>NUCLEOTIDE SEQUENCE [LARGE SCALE GENOMIC DNA]</scope>
    <source>
        <strain evidence="1">CIP111764</strain>
    </source>
</reference>
<name>A0A7U7EN87_9GAMM</name>
<comment type="caution">
    <text evidence="1">The sequence shown here is derived from an EMBL/GenBank/DDBJ whole genome shotgun (WGS) entry which is preliminary data.</text>
</comment>
<dbReference type="EMBL" id="CAJFCI010000045">
    <property type="protein sequence ID" value="CAD5108128.1"/>
    <property type="molecule type" value="Genomic_DNA"/>
</dbReference>
<keyword evidence="2" id="KW-1185">Reference proteome</keyword>
<organism evidence="1 2">
    <name type="scientific">Zestomonas carbonaria</name>
    <dbReference type="NCBI Taxonomy" id="2762745"/>
    <lineage>
        <taxon>Bacteria</taxon>
        <taxon>Pseudomonadati</taxon>
        <taxon>Pseudomonadota</taxon>
        <taxon>Gammaproteobacteria</taxon>
        <taxon>Pseudomonadales</taxon>
        <taxon>Pseudomonadaceae</taxon>
        <taxon>Zestomonas</taxon>
    </lineage>
</organism>
<accession>A0A7U7EN87</accession>
<evidence type="ECO:0000313" key="2">
    <source>
        <dbReference type="Proteomes" id="UP000583387"/>
    </source>
</evidence>